<reference evidence="2" key="2">
    <citation type="journal article" date="2012" name="PLoS ONE">
        <title>A Deeply Branching Thermophilic Bacterium with an Ancient Acetyl-CoA Pathway Dominates a Subsurface Ecosystem.</title>
        <authorList>
            <person name="Takami H."/>
            <person name="Noguchi H."/>
            <person name="Takaki Y."/>
            <person name="Uchiyama I."/>
            <person name="Toyoda A."/>
            <person name="Nishi S."/>
            <person name="Chee G.-J."/>
            <person name="Arai W."/>
            <person name="Nunoura T."/>
            <person name="Itoh T."/>
            <person name="Hattori M."/>
            <person name="Takai K."/>
        </authorList>
    </citation>
    <scope>NUCLEOTIDE SEQUENCE</scope>
</reference>
<dbReference type="InterPro" id="IPR011037">
    <property type="entry name" value="Pyrv_Knase-like_insert_dom_sf"/>
</dbReference>
<dbReference type="InterPro" id="IPR052716">
    <property type="entry name" value="MOSC_domain"/>
</dbReference>
<evidence type="ECO:0000259" key="1">
    <source>
        <dbReference type="PROSITE" id="PS51340"/>
    </source>
</evidence>
<name>H5SFC5_9BACT</name>
<dbReference type="PANTHER" id="PTHR36930">
    <property type="entry name" value="METAL-SULFUR CLUSTER BIOSYNTHESIS PROTEINS YUAD-RELATED"/>
    <property type="match status" value="1"/>
</dbReference>
<sequence length="157" mass="17186">MKDGRVVSLHMTDQAAEPMKSVNEVRAVAGRGLEGDRYFLKTGTYSSKHGPDREVTLIEIEAIEALARDYGVKLRAGDARRNIVTRGVALNHLVGKEFRLGEAVLRGIRLCEPCQHLVRLTGQEKVLAGLVHRGGLRAQIVRDGIIHVGDAVTILDT</sequence>
<proteinExistence type="predicted"/>
<dbReference type="AlphaFoldDB" id="H5SFC5"/>
<dbReference type="Pfam" id="PF03473">
    <property type="entry name" value="MOSC"/>
    <property type="match status" value="1"/>
</dbReference>
<dbReference type="InterPro" id="IPR005302">
    <property type="entry name" value="MoCF_Sase_C"/>
</dbReference>
<dbReference type="GO" id="GO:0030151">
    <property type="term" value="F:molybdenum ion binding"/>
    <property type="evidence" value="ECO:0007669"/>
    <property type="project" value="InterPro"/>
</dbReference>
<dbReference type="GO" id="GO:0003824">
    <property type="term" value="F:catalytic activity"/>
    <property type="evidence" value="ECO:0007669"/>
    <property type="project" value="InterPro"/>
</dbReference>
<dbReference type="SUPFAM" id="SSF50800">
    <property type="entry name" value="PK beta-barrel domain-like"/>
    <property type="match status" value="1"/>
</dbReference>
<evidence type="ECO:0000313" key="2">
    <source>
        <dbReference type="EMBL" id="BAL54861.1"/>
    </source>
</evidence>
<reference evidence="2" key="1">
    <citation type="journal article" date="2005" name="Environ. Microbiol.">
        <title>Genetic and functional properties of uncultivated thermophilic crenarchaeotes from a subsurface gold mine as revealed by analysis of genome fragments.</title>
        <authorList>
            <person name="Nunoura T."/>
            <person name="Hirayama H."/>
            <person name="Takami H."/>
            <person name="Oida H."/>
            <person name="Nishi S."/>
            <person name="Shimamura S."/>
            <person name="Suzuki Y."/>
            <person name="Inagaki F."/>
            <person name="Takai K."/>
            <person name="Nealson K.H."/>
            <person name="Horikoshi K."/>
        </authorList>
    </citation>
    <scope>NUCLEOTIDE SEQUENCE</scope>
</reference>
<evidence type="ECO:0000313" key="3">
    <source>
        <dbReference type="EMBL" id="BAL57945.1"/>
    </source>
</evidence>
<dbReference type="PROSITE" id="PS51340">
    <property type="entry name" value="MOSC"/>
    <property type="match status" value="1"/>
</dbReference>
<organism evidence="2">
    <name type="scientific">uncultured Acetothermia bacterium</name>
    <dbReference type="NCBI Taxonomy" id="236499"/>
    <lineage>
        <taxon>Bacteria</taxon>
        <taxon>Candidatus Bipolaricaulota</taxon>
        <taxon>environmental samples</taxon>
    </lineage>
</organism>
<dbReference type="GO" id="GO:0030170">
    <property type="term" value="F:pyridoxal phosphate binding"/>
    <property type="evidence" value="ECO:0007669"/>
    <property type="project" value="InterPro"/>
</dbReference>
<accession>H5SFC5</accession>
<dbReference type="Gene3D" id="2.40.33.20">
    <property type="entry name" value="PK beta-barrel domain-like"/>
    <property type="match status" value="1"/>
</dbReference>
<gene>
    <name evidence="2" type="ORF">HGMM_F21A08C44</name>
    <name evidence="3" type="ORF">HGMM_F53C10C19</name>
</gene>
<dbReference type="EMBL" id="AP011701">
    <property type="protein sequence ID" value="BAL54861.1"/>
    <property type="molecule type" value="Genomic_DNA"/>
</dbReference>
<dbReference type="EMBL" id="AP011789">
    <property type="protein sequence ID" value="BAL57945.1"/>
    <property type="molecule type" value="Genomic_DNA"/>
</dbReference>
<feature type="domain" description="MOSC" evidence="1">
    <location>
        <begin position="20"/>
        <end position="155"/>
    </location>
</feature>
<dbReference type="PANTHER" id="PTHR36930:SF1">
    <property type="entry name" value="MOSC DOMAIN-CONTAINING PROTEIN"/>
    <property type="match status" value="1"/>
</dbReference>
<protein>
    <submittedName>
        <fullName evidence="2">MOSC domain-containing protein</fullName>
    </submittedName>
</protein>